<feature type="compositionally biased region" description="Polar residues" evidence="2">
    <location>
        <begin position="135"/>
        <end position="147"/>
    </location>
</feature>
<feature type="compositionally biased region" description="Polar residues" evidence="2">
    <location>
        <begin position="196"/>
        <end position="207"/>
    </location>
</feature>
<protein>
    <submittedName>
        <fullName evidence="4">13091_t:CDS:1</fullName>
    </submittedName>
</protein>
<feature type="compositionally biased region" description="Low complexity" evidence="2">
    <location>
        <begin position="124"/>
        <end position="134"/>
    </location>
</feature>
<gene>
    <name evidence="4" type="ORF">FWILDA_LOCUS4141</name>
</gene>
<feature type="coiled-coil region" evidence="1">
    <location>
        <begin position="368"/>
        <end position="395"/>
    </location>
</feature>
<accession>A0A9W4SHS4</accession>
<feature type="compositionally biased region" description="Low complexity" evidence="2">
    <location>
        <begin position="148"/>
        <end position="162"/>
    </location>
</feature>
<evidence type="ECO:0000313" key="4">
    <source>
        <dbReference type="EMBL" id="CAI2169563.1"/>
    </source>
</evidence>
<dbReference type="SUPFAM" id="SSF143990">
    <property type="entry name" value="YbiA-like"/>
    <property type="match status" value="1"/>
</dbReference>
<dbReference type="OrthoDB" id="206452at2759"/>
<keyword evidence="5" id="KW-1185">Reference proteome</keyword>
<reference evidence="4" key="1">
    <citation type="submission" date="2022-08" db="EMBL/GenBank/DDBJ databases">
        <authorList>
            <person name="Kallberg Y."/>
            <person name="Tangrot J."/>
            <person name="Rosling A."/>
        </authorList>
    </citation>
    <scope>NUCLEOTIDE SEQUENCE</scope>
    <source>
        <strain evidence="4">Wild A</strain>
    </source>
</reference>
<feature type="compositionally biased region" description="Low complexity" evidence="2">
    <location>
        <begin position="180"/>
        <end position="195"/>
    </location>
</feature>
<dbReference type="Gene3D" id="1.10.357.40">
    <property type="entry name" value="YbiA-like"/>
    <property type="match status" value="1"/>
</dbReference>
<evidence type="ECO:0000313" key="5">
    <source>
        <dbReference type="Proteomes" id="UP001153678"/>
    </source>
</evidence>
<dbReference type="InterPro" id="IPR012816">
    <property type="entry name" value="NADAR"/>
</dbReference>
<dbReference type="EMBL" id="CAMKVN010000598">
    <property type="protein sequence ID" value="CAI2169563.1"/>
    <property type="molecule type" value="Genomic_DNA"/>
</dbReference>
<evidence type="ECO:0000256" key="1">
    <source>
        <dbReference type="SAM" id="Coils"/>
    </source>
</evidence>
<keyword evidence="1" id="KW-0175">Coiled coil</keyword>
<dbReference type="Pfam" id="PF08719">
    <property type="entry name" value="NADAR"/>
    <property type="match status" value="1"/>
</dbReference>
<dbReference type="AlphaFoldDB" id="A0A9W4SHS4"/>
<evidence type="ECO:0000259" key="3">
    <source>
        <dbReference type="Pfam" id="PF08719"/>
    </source>
</evidence>
<proteinExistence type="predicted"/>
<name>A0A9W4SHS4_9GLOM</name>
<organism evidence="4 5">
    <name type="scientific">Funneliformis geosporum</name>
    <dbReference type="NCBI Taxonomy" id="1117311"/>
    <lineage>
        <taxon>Eukaryota</taxon>
        <taxon>Fungi</taxon>
        <taxon>Fungi incertae sedis</taxon>
        <taxon>Mucoromycota</taxon>
        <taxon>Glomeromycotina</taxon>
        <taxon>Glomeromycetes</taxon>
        <taxon>Glomerales</taxon>
        <taxon>Glomeraceae</taxon>
        <taxon>Funneliformis</taxon>
    </lineage>
</organism>
<dbReference type="InterPro" id="IPR037238">
    <property type="entry name" value="YbiA-like_sf"/>
</dbReference>
<comment type="caution">
    <text evidence="4">The sequence shown here is derived from an EMBL/GenBank/DDBJ whole genome shotgun (WGS) entry which is preliminary data.</text>
</comment>
<feature type="region of interest" description="Disordered" evidence="2">
    <location>
        <begin position="120"/>
        <end position="234"/>
    </location>
</feature>
<dbReference type="CDD" id="cd15457">
    <property type="entry name" value="NADAR"/>
    <property type="match status" value="1"/>
</dbReference>
<evidence type="ECO:0000256" key="2">
    <source>
        <dbReference type="SAM" id="MobiDB-lite"/>
    </source>
</evidence>
<sequence>MSRKVVSFYNSDKDYYEFTNFYLVPINISEIPQSLGLSSALIRNQWKTSEHLFQAAKFTDSAIIEEIYEAKTPREAYDLANGRSGRYRGNGVEGNGINYPLRENEGENWLGRVLVKVREELKTNQRTNSNTTSSPKGTPANSSQTSPENNNSNPPKQTNNENSNHNQSPEPEQPEEKENYSPNNNNDNGSIPTDNGNSDQTGNHNQPPTNPKPTKEAKNASDKLNQAKQSNDKDEIVNILNKTKETVQNSSDPNLNKLRNETEDRLGQLDKEELRKIIKEEVTKELQKFKVKTDDLSPQSKQKLEELNNNNNIEPNEIKNIRTKVLNDAGMKALNQLVFALEKVLKSGLSKQTKTKIRELEKFIKASNEYAQNAYKEKKNKVDQLLAQARNQSDQNQTPVGFDGGEKLGKVYVDLFINYVLKCAPVTQWIEYSFPKQVVEGSNPSRSASKHEKTLFAEQGFKRGLVNLLLDH</sequence>
<dbReference type="Proteomes" id="UP001153678">
    <property type="component" value="Unassembled WGS sequence"/>
</dbReference>
<feature type="domain" description="NADAR" evidence="3">
    <location>
        <begin position="8"/>
        <end position="81"/>
    </location>
</feature>